<dbReference type="EMBL" id="VLTL01000118">
    <property type="protein sequence ID" value="KAA0159900.1"/>
    <property type="molecule type" value="Genomic_DNA"/>
</dbReference>
<evidence type="ECO:0000313" key="7">
    <source>
        <dbReference type="Proteomes" id="UP000324907"/>
    </source>
</evidence>
<dbReference type="Proteomes" id="UP000323011">
    <property type="component" value="Unassembled WGS sequence"/>
</dbReference>
<reference evidence="5 6" key="1">
    <citation type="submission" date="2019-07" db="EMBL/GenBank/DDBJ databases">
        <title>Genomes of Cafeteria roenbergensis.</title>
        <authorList>
            <person name="Fischer M.G."/>
            <person name="Hackl T."/>
            <person name="Roman M."/>
        </authorList>
    </citation>
    <scope>NUCLEOTIDE SEQUENCE [LARGE SCALE GENOMIC DNA]</scope>
    <source>
        <strain evidence="1 6">BVI</strain>
        <strain evidence="3 8">Cflag</strain>
        <strain evidence="4 5">E4-10P</strain>
        <strain evidence="2 7">RCC970-E3</strain>
    </source>
</reference>
<keyword evidence="6" id="KW-1185">Reference proteome</keyword>
<comment type="caution">
    <text evidence="3">The sequence shown here is derived from an EMBL/GenBank/DDBJ whole genome shotgun (WGS) entry which is preliminary data.</text>
</comment>
<dbReference type="Proteomes" id="UP000322899">
    <property type="component" value="Unassembled WGS sequence"/>
</dbReference>
<dbReference type="EMBL" id="VLTM01000003">
    <property type="protein sequence ID" value="KAA0168003.1"/>
    <property type="molecule type" value="Genomic_DNA"/>
</dbReference>
<dbReference type="EMBL" id="VLTN01000011">
    <property type="protein sequence ID" value="KAA0154490.1"/>
    <property type="molecule type" value="Genomic_DNA"/>
</dbReference>
<evidence type="ECO:0000313" key="4">
    <source>
        <dbReference type="EMBL" id="KAA0176161.1"/>
    </source>
</evidence>
<sequence>MVSPRLWTWATVRPYNHFVMFSHRRAVKLFSTGLMSGALFLAWVSHVQDNETHISRVESSIQYRENYAMSHDDDVHRLPASEHAAHAEDRH</sequence>
<evidence type="ECO:0000313" key="5">
    <source>
        <dbReference type="Proteomes" id="UP000322899"/>
    </source>
</evidence>
<evidence type="ECO:0000313" key="2">
    <source>
        <dbReference type="EMBL" id="KAA0159900.1"/>
    </source>
</evidence>
<gene>
    <name evidence="4" type="ORF">FNF27_02218</name>
    <name evidence="2" type="ORF">FNF28_05628</name>
    <name evidence="1" type="ORF">FNF29_02367</name>
    <name evidence="3" type="ORF">FNF31_00502</name>
</gene>
<evidence type="ECO:0000313" key="8">
    <source>
        <dbReference type="Proteomes" id="UP000325113"/>
    </source>
</evidence>
<protein>
    <recommendedName>
        <fullName evidence="9">Transmembrane protein</fullName>
    </recommendedName>
</protein>
<evidence type="ECO:0000313" key="6">
    <source>
        <dbReference type="Proteomes" id="UP000323011"/>
    </source>
</evidence>
<evidence type="ECO:0008006" key="9">
    <source>
        <dbReference type="Google" id="ProtNLM"/>
    </source>
</evidence>
<accession>A0A5A8DRH5</accession>
<proteinExistence type="predicted"/>
<name>A0A5A8DRH5_CAFRO</name>
<evidence type="ECO:0000313" key="3">
    <source>
        <dbReference type="EMBL" id="KAA0168003.1"/>
    </source>
</evidence>
<dbReference type="AlphaFoldDB" id="A0A5A8DRH5"/>
<evidence type="ECO:0000313" key="1">
    <source>
        <dbReference type="EMBL" id="KAA0154490.1"/>
    </source>
</evidence>
<dbReference type="EMBL" id="VLTO01000009">
    <property type="protein sequence ID" value="KAA0176161.1"/>
    <property type="molecule type" value="Genomic_DNA"/>
</dbReference>
<organism evidence="3 8">
    <name type="scientific">Cafeteria roenbergensis</name>
    <name type="common">Marine flagellate</name>
    <dbReference type="NCBI Taxonomy" id="33653"/>
    <lineage>
        <taxon>Eukaryota</taxon>
        <taxon>Sar</taxon>
        <taxon>Stramenopiles</taxon>
        <taxon>Bigyra</taxon>
        <taxon>Opalozoa</taxon>
        <taxon>Bicosoecida</taxon>
        <taxon>Cafeteriaceae</taxon>
        <taxon>Cafeteria</taxon>
    </lineage>
</organism>
<dbReference type="Proteomes" id="UP000324907">
    <property type="component" value="Unassembled WGS sequence"/>
</dbReference>
<dbReference type="Proteomes" id="UP000325113">
    <property type="component" value="Unassembled WGS sequence"/>
</dbReference>